<dbReference type="GO" id="GO:0016423">
    <property type="term" value="F:tRNA (guanine) methyltransferase activity"/>
    <property type="evidence" value="ECO:0007669"/>
    <property type="project" value="TreeGrafter"/>
</dbReference>
<dbReference type="PANTHER" id="PTHR14911">
    <property type="entry name" value="THUMP DOMAIN-CONTAINING"/>
    <property type="match status" value="1"/>
</dbReference>
<dbReference type="InterPro" id="IPR029063">
    <property type="entry name" value="SAM-dependent_MTases_sf"/>
</dbReference>
<gene>
    <name evidence="2" type="primary">ORF36432</name>
</gene>
<dbReference type="SUPFAM" id="SSF53335">
    <property type="entry name" value="S-adenosyl-L-methionine-dependent methyltransferases"/>
    <property type="match status" value="1"/>
</dbReference>
<evidence type="ECO:0000313" key="2">
    <source>
        <dbReference type="EMBL" id="CEK59470.1"/>
    </source>
</evidence>
<feature type="domain" description="Ribosomal RNA large subunit methyltransferase K/L-like methyltransferase" evidence="1">
    <location>
        <begin position="115"/>
        <end position="267"/>
    </location>
</feature>
<proteinExistence type="predicted"/>
<protein>
    <recommendedName>
        <fullName evidence="1">Ribosomal RNA large subunit methyltransferase K/L-like methyltransferase domain-containing protein</fullName>
    </recommendedName>
</protein>
<dbReference type="Pfam" id="PF01170">
    <property type="entry name" value="UPF0020"/>
    <property type="match status" value="1"/>
</dbReference>
<dbReference type="EMBL" id="HACG01012605">
    <property type="protein sequence ID" value="CEK59470.1"/>
    <property type="molecule type" value="Transcribed_RNA"/>
</dbReference>
<dbReference type="PANTHER" id="PTHR14911:SF1">
    <property type="entry name" value="THUMP DOMAIN-CONTAINING PROTEIN 2"/>
    <property type="match status" value="1"/>
</dbReference>
<dbReference type="GO" id="GO:0043527">
    <property type="term" value="C:tRNA methyltransferase complex"/>
    <property type="evidence" value="ECO:0007669"/>
    <property type="project" value="UniProtKB-ARBA"/>
</dbReference>
<evidence type="ECO:0000259" key="1">
    <source>
        <dbReference type="Pfam" id="PF01170"/>
    </source>
</evidence>
<name>A0A0B6YVL6_9EUPU</name>
<feature type="non-terminal residue" evidence="2">
    <location>
        <position position="1"/>
    </location>
</feature>
<dbReference type="GO" id="GO:0030488">
    <property type="term" value="P:tRNA methylation"/>
    <property type="evidence" value="ECO:0007669"/>
    <property type="project" value="TreeGrafter"/>
</dbReference>
<sequence length="311" mass="34485">LAISEKHNAVAISEKCNSAVAMNKKHQTCCSKCISERDSEHNDTASLLFRMSIKCSGKVSKWINLKKLSRDLGWRVARATGWTTELRQPQMEVCLHVSDGHVTSGVPLTRFPLSRRVYLGDSGLRAPIAWIISQLASIKAGDIVLDPMCGKATILIEAATDIGLLGNAWFIGSDRDASQIDRALQNLSTCDCSNTTSLLKADGLNMPYRNACLDVVVCDAPFNQNHLFALTPQMFYYKFLTEIYRVLVPQGRCVLLTSEQLKHTVLLMVEGAEENQTQKDNFQSEGATSQTLVKGSKTHKDCYEARMLLCH</sequence>
<organism evidence="2">
    <name type="scientific">Arion vulgaris</name>
    <dbReference type="NCBI Taxonomy" id="1028688"/>
    <lineage>
        <taxon>Eukaryota</taxon>
        <taxon>Metazoa</taxon>
        <taxon>Spiralia</taxon>
        <taxon>Lophotrochozoa</taxon>
        <taxon>Mollusca</taxon>
        <taxon>Gastropoda</taxon>
        <taxon>Heterobranchia</taxon>
        <taxon>Euthyneura</taxon>
        <taxon>Panpulmonata</taxon>
        <taxon>Eupulmonata</taxon>
        <taxon>Stylommatophora</taxon>
        <taxon>Helicina</taxon>
        <taxon>Arionoidea</taxon>
        <taxon>Arionidae</taxon>
        <taxon>Arion</taxon>
    </lineage>
</organism>
<reference evidence="2" key="1">
    <citation type="submission" date="2014-12" db="EMBL/GenBank/DDBJ databases">
        <title>Insight into the proteome of Arion vulgaris.</title>
        <authorList>
            <person name="Aradska J."/>
            <person name="Bulat T."/>
            <person name="Smidak R."/>
            <person name="Sarate P."/>
            <person name="Gangsoo J."/>
            <person name="Sialana F."/>
            <person name="Bilban M."/>
            <person name="Lubec G."/>
        </authorList>
    </citation>
    <scope>NUCLEOTIDE SEQUENCE</scope>
    <source>
        <tissue evidence="2">Skin</tissue>
    </source>
</reference>
<dbReference type="Gene3D" id="3.40.50.150">
    <property type="entry name" value="Vaccinia Virus protein VP39"/>
    <property type="match status" value="1"/>
</dbReference>
<dbReference type="CDD" id="cd02440">
    <property type="entry name" value="AdoMet_MTases"/>
    <property type="match status" value="1"/>
</dbReference>
<dbReference type="InterPro" id="IPR000241">
    <property type="entry name" value="RlmKL-like_Mtase"/>
</dbReference>
<accession>A0A0B6YVL6</accession>
<dbReference type="AlphaFoldDB" id="A0A0B6YVL6"/>